<protein>
    <recommendedName>
        <fullName evidence="2">Pyridoxal phosphate homeostasis protein</fullName>
        <shortName evidence="2">PLP homeostasis protein</shortName>
    </recommendedName>
</protein>
<evidence type="ECO:0000256" key="1">
    <source>
        <dbReference type="ARBA" id="ARBA00022898"/>
    </source>
</evidence>
<sequence>MHAIKQNISSLKRRIANSANQCGRDPSSVRIIAVSKKHNLDSIKAAYDQGIRDFGENYLQEAIQKIELYKPKNIIWHFIGPIQSNKTKLIANNFSWVHSVDRIKIAERLSSQKNPDLPDLNVCLQVNIDDETSKVGFSKNEIMTVIPYLQELSGIKLRGLMAIPKFRTTMDEQRKPFYELQQLFMRISNQMQNNTSFDTLSMGMSSDLEAAIYENTNLVRVGTDIFGKRP</sequence>
<keyword evidence="1 2" id="KW-0663">Pyridoxal phosphate</keyword>
<dbReference type="InterPro" id="IPR011078">
    <property type="entry name" value="PyrdxlP_homeostasis"/>
</dbReference>
<dbReference type="AlphaFoldDB" id="A0A520LPI1"/>
<evidence type="ECO:0000256" key="2">
    <source>
        <dbReference type="HAMAP-Rule" id="MF_02087"/>
    </source>
</evidence>
<gene>
    <name evidence="6" type="ORF">EVB02_00110</name>
</gene>
<name>A0A520LPI1_9GAMM</name>
<dbReference type="FunFam" id="3.20.20.10:FF:000018">
    <property type="entry name" value="Pyridoxal phosphate homeostasis protein"/>
    <property type="match status" value="1"/>
</dbReference>
<dbReference type="SUPFAM" id="SSF51419">
    <property type="entry name" value="PLP-binding barrel"/>
    <property type="match status" value="1"/>
</dbReference>
<dbReference type="InterPro" id="IPR029066">
    <property type="entry name" value="PLP-binding_barrel"/>
</dbReference>
<dbReference type="Gene3D" id="3.20.20.10">
    <property type="entry name" value="Alanine racemase"/>
    <property type="match status" value="1"/>
</dbReference>
<comment type="similarity">
    <text evidence="2 4">Belongs to the pyridoxal phosphate-binding protein YggS/PROSC family.</text>
</comment>
<evidence type="ECO:0000256" key="4">
    <source>
        <dbReference type="RuleBase" id="RU004514"/>
    </source>
</evidence>
<evidence type="ECO:0000313" key="7">
    <source>
        <dbReference type="Proteomes" id="UP000318148"/>
    </source>
</evidence>
<evidence type="ECO:0000259" key="5">
    <source>
        <dbReference type="Pfam" id="PF01168"/>
    </source>
</evidence>
<dbReference type="InterPro" id="IPR001608">
    <property type="entry name" value="Ala_racemase_N"/>
</dbReference>
<accession>A0A520LPI1</accession>
<comment type="caution">
    <text evidence="6">The sequence shown here is derived from an EMBL/GenBank/DDBJ whole genome shotgun (WGS) entry which is preliminary data.</text>
</comment>
<dbReference type="GO" id="GO:0030170">
    <property type="term" value="F:pyridoxal phosphate binding"/>
    <property type="evidence" value="ECO:0007669"/>
    <property type="project" value="UniProtKB-UniRule"/>
</dbReference>
<feature type="modified residue" description="N6-(pyridoxal phosphate)lysine" evidence="2 3">
    <location>
        <position position="36"/>
    </location>
</feature>
<comment type="function">
    <text evidence="2">Pyridoxal 5'-phosphate (PLP)-binding protein, which is involved in PLP homeostasis.</text>
</comment>
<dbReference type="HAMAP" id="MF_02087">
    <property type="entry name" value="PLP_homeostasis"/>
    <property type="match status" value="1"/>
</dbReference>
<proteinExistence type="inferred from homology"/>
<organism evidence="6 7">
    <name type="scientific">SAR92 clade bacterium</name>
    <dbReference type="NCBI Taxonomy" id="2315479"/>
    <lineage>
        <taxon>Bacteria</taxon>
        <taxon>Pseudomonadati</taxon>
        <taxon>Pseudomonadota</taxon>
        <taxon>Gammaproteobacteria</taxon>
        <taxon>Cellvibrionales</taxon>
        <taxon>Porticoccaceae</taxon>
        <taxon>SAR92 clade</taxon>
    </lineage>
</organism>
<dbReference type="PANTHER" id="PTHR10146:SF14">
    <property type="entry name" value="PYRIDOXAL PHOSPHATE HOMEOSTASIS PROTEIN"/>
    <property type="match status" value="1"/>
</dbReference>
<dbReference type="PROSITE" id="PS01211">
    <property type="entry name" value="UPF0001"/>
    <property type="match status" value="1"/>
</dbReference>
<comment type="cofactor">
    <cofactor evidence="3">
        <name>pyridoxal 5'-phosphate</name>
        <dbReference type="ChEBI" id="CHEBI:597326"/>
    </cofactor>
</comment>
<evidence type="ECO:0000256" key="3">
    <source>
        <dbReference type="PIRSR" id="PIRSR004848-1"/>
    </source>
</evidence>
<evidence type="ECO:0000313" key="6">
    <source>
        <dbReference type="EMBL" id="RZO08889.1"/>
    </source>
</evidence>
<dbReference type="Proteomes" id="UP000318148">
    <property type="component" value="Unassembled WGS sequence"/>
</dbReference>
<reference evidence="6 7" key="1">
    <citation type="submission" date="2019-02" db="EMBL/GenBank/DDBJ databases">
        <title>Prokaryotic population dynamics and viral predation in marine succession experiment using metagenomics: the confinement effect.</title>
        <authorList>
            <person name="Haro-Moreno J.M."/>
            <person name="Rodriguez-Valera F."/>
            <person name="Lopez-Perez M."/>
        </authorList>
    </citation>
    <scope>NUCLEOTIDE SEQUENCE [LARGE SCALE GENOMIC DNA]</scope>
    <source>
        <strain evidence="6">MED-G169</strain>
    </source>
</reference>
<dbReference type="Pfam" id="PF01168">
    <property type="entry name" value="Ala_racemase_N"/>
    <property type="match status" value="1"/>
</dbReference>
<feature type="domain" description="Alanine racemase N-terminal" evidence="5">
    <location>
        <begin position="9"/>
        <end position="230"/>
    </location>
</feature>
<dbReference type="PIRSF" id="PIRSF004848">
    <property type="entry name" value="YBL036c_PLPDEIII"/>
    <property type="match status" value="1"/>
</dbReference>
<dbReference type="NCBIfam" id="TIGR00044">
    <property type="entry name" value="YggS family pyridoxal phosphate-dependent enzyme"/>
    <property type="match status" value="1"/>
</dbReference>
<dbReference type="EMBL" id="SHBO01000001">
    <property type="protein sequence ID" value="RZO08889.1"/>
    <property type="molecule type" value="Genomic_DNA"/>
</dbReference>
<dbReference type="PANTHER" id="PTHR10146">
    <property type="entry name" value="PROLINE SYNTHETASE CO-TRANSCRIBED BACTERIAL HOMOLOG PROTEIN"/>
    <property type="match status" value="1"/>
</dbReference>